<gene>
    <name evidence="2" type="ORF">NDU88_003500</name>
</gene>
<reference evidence="2" key="1">
    <citation type="journal article" date="2022" name="bioRxiv">
        <title>Sequencing and chromosome-scale assembly of the giantPleurodeles waltlgenome.</title>
        <authorList>
            <person name="Brown T."/>
            <person name="Elewa A."/>
            <person name="Iarovenko S."/>
            <person name="Subramanian E."/>
            <person name="Araus A.J."/>
            <person name="Petzold A."/>
            <person name="Susuki M."/>
            <person name="Suzuki K.-i.T."/>
            <person name="Hayashi T."/>
            <person name="Toyoda A."/>
            <person name="Oliveira C."/>
            <person name="Osipova E."/>
            <person name="Leigh N.D."/>
            <person name="Simon A."/>
            <person name="Yun M.H."/>
        </authorList>
    </citation>
    <scope>NUCLEOTIDE SEQUENCE</scope>
    <source>
        <strain evidence="2">20211129_DDA</strain>
        <tissue evidence="2">Liver</tissue>
    </source>
</reference>
<evidence type="ECO:0000313" key="2">
    <source>
        <dbReference type="EMBL" id="KAJ1199667.1"/>
    </source>
</evidence>
<organism evidence="2 3">
    <name type="scientific">Pleurodeles waltl</name>
    <name type="common">Iberian ribbed newt</name>
    <dbReference type="NCBI Taxonomy" id="8319"/>
    <lineage>
        <taxon>Eukaryota</taxon>
        <taxon>Metazoa</taxon>
        <taxon>Chordata</taxon>
        <taxon>Craniata</taxon>
        <taxon>Vertebrata</taxon>
        <taxon>Euteleostomi</taxon>
        <taxon>Amphibia</taxon>
        <taxon>Batrachia</taxon>
        <taxon>Caudata</taxon>
        <taxon>Salamandroidea</taxon>
        <taxon>Salamandridae</taxon>
        <taxon>Pleurodelinae</taxon>
        <taxon>Pleurodeles</taxon>
    </lineage>
</organism>
<dbReference type="AlphaFoldDB" id="A0AAV7VHL1"/>
<keyword evidence="3" id="KW-1185">Reference proteome</keyword>
<protein>
    <submittedName>
        <fullName evidence="2">Uncharacterized protein</fullName>
    </submittedName>
</protein>
<evidence type="ECO:0000313" key="3">
    <source>
        <dbReference type="Proteomes" id="UP001066276"/>
    </source>
</evidence>
<evidence type="ECO:0000256" key="1">
    <source>
        <dbReference type="SAM" id="MobiDB-lite"/>
    </source>
</evidence>
<dbReference type="EMBL" id="JANPWB010000003">
    <property type="protein sequence ID" value="KAJ1199667.1"/>
    <property type="molecule type" value="Genomic_DNA"/>
</dbReference>
<proteinExistence type="predicted"/>
<dbReference type="Proteomes" id="UP001066276">
    <property type="component" value="Chromosome 2_1"/>
</dbReference>
<comment type="caution">
    <text evidence="2">The sequence shown here is derived from an EMBL/GenBank/DDBJ whole genome shotgun (WGS) entry which is preliminary data.</text>
</comment>
<name>A0AAV7VHL1_PLEWA</name>
<sequence>MDLRRSIASSLRAAGLTGAGAEVPMVKETPTLLGEQAQATGWGATGRAVLVRGVADKDGAGVVPSGSATGRETPTEEESESDVVVAPVSPVVLPSPSIPLVPTALLVPDSWAAASPLAGALPLSPDDANAHIDRGGERRRVGETETEEMVITHTSISYTNNT</sequence>
<accession>A0AAV7VHL1</accession>
<feature type="region of interest" description="Disordered" evidence="1">
    <location>
        <begin position="56"/>
        <end position="83"/>
    </location>
</feature>